<dbReference type="Proteomes" id="UP000179099">
    <property type="component" value="Unassembled WGS sequence"/>
</dbReference>
<sequence>MTIIKIRELIGVSEKSFEDALKNIVEHETGKGKNVTGAKVISQSVSVEDGKVREYKVNAKLAYLWKEE</sequence>
<dbReference type="STRING" id="1801992.A2Y98_01965"/>
<proteinExistence type="predicted"/>
<evidence type="ECO:0008006" key="3">
    <source>
        <dbReference type="Google" id="ProtNLM"/>
    </source>
</evidence>
<comment type="caution">
    <text evidence="1">The sequence shown here is derived from an EMBL/GenBank/DDBJ whole genome shotgun (WGS) entry which is preliminary data.</text>
</comment>
<evidence type="ECO:0000313" key="1">
    <source>
        <dbReference type="EMBL" id="OGZ33679.1"/>
    </source>
</evidence>
<organism evidence="1 2">
    <name type="scientific">Candidatus Portnoybacteria bacterium RBG_19FT_COMBO_36_7</name>
    <dbReference type="NCBI Taxonomy" id="1801992"/>
    <lineage>
        <taxon>Bacteria</taxon>
        <taxon>Candidatus Portnoyibacteriota</taxon>
    </lineage>
</organism>
<dbReference type="InterPro" id="IPR009923">
    <property type="entry name" value="Dodecin"/>
</dbReference>
<name>A0A1G2F6L0_9BACT</name>
<accession>A0A1G2F6L0</accession>
<gene>
    <name evidence="1" type="ORF">A2Y98_01965</name>
</gene>
<protein>
    <recommendedName>
        <fullName evidence="3">Dodecin domain-containing protein</fullName>
    </recommendedName>
</protein>
<dbReference type="InterPro" id="IPR036694">
    <property type="entry name" value="Dodecin-like_sf"/>
</dbReference>
<dbReference type="Gene3D" id="3.30.1660.10">
    <property type="entry name" value="Flavin-binding protein dodecin"/>
    <property type="match status" value="1"/>
</dbReference>
<dbReference type="Pfam" id="PF07311">
    <property type="entry name" value="Dodecin"/>
    <property type="match status" value="1"/>
</dbReference>
<reference evidence="1 2" key="1">
    <citation type="journal article" date="2016" name="Nat. Commun.">
        <title>Thousands of microbial genomes shed light on interconnected biogeochemical processes in an aquifer system.</title>
        <authorList>
            <person name="Anantharaman K."/>
            <person name="Brown C.T."/>
            <person name="Hug L.A."/>
            <person name="Sharon I."/>
            <person name="Castelle C.J."/>
            <person name="Probst A.J."/>
            <person name="Thomas B.C."/>
            <person name="Singh A."/>
            <person name="Wilkins M.J."/>
            <person name="Karaoz U."/>
            <person name="Brodie E.L."/>
            <person name="Williams K.H."/>
            <person name="Hubbard S.S."/>
            <person name="Banfield J.F."/>
        </authorList>
    </citation>
    <scope>NUCLEOTIDE SEQUENCE [LARGE SCALE GENOMIC DNA]</scope>
</reference>
<dbReference type="InterPro" id="IPR025543">
    <property type="entry name" value="Dodecin-like"/>
</dbReference>
<dbReference type="AlphaFoldDB" id="A0A1G2F6L0"/>
<evidence type="ECO:0000313" key="2">
    <source>
        <dbReference type="Proteomes" id="UP000179099"/>
    </source>
</evidence>
<dbReference type="EMBL" id="MHMW01000028">
    <property type="protein sequence ID" value="OGZ33679.1"/>
    <property type="molecule type" value="Genomic_DNA"/>
</dbReference>
<dbReference type="SUPFAM" id="SSF89807">
    <property type="entry name" value="Dodecin-like"/>
    <property type="match status" value="1"/>
</dbReference>